<dbReference type="InterPro" id="IPR036761">
    <property type="entry name" value="TTHA0802/YceI-like_sf"/>
</dbReference>
<reference evidence="1" key="1">
    <citation type="submission" date="2024-06" db="EMBL/GenBank/DDBJ databases">
        <title>Kribbella sp. strain HUAS MG21 genome sequences.</title>
        <authorList>
            <person name="Mo P."/>
        </authorList>
    </citation>
    <scope>NUCLEOTIDE SEQUENCE</scope>
    <source>
        <strain evidence="1">HUAS MG21</strain>
    </source>
</reference>
<dbReference type="Gene3D" id="2.40.128.110">
    <property type="entry name" value="Lipid/polyisoprenoid-binding, YceI-like"/>
    <property type="match status" value="1"/>
</dbReference>
<accession>A0AAU7TEH9</accession>
<protein>
    <submittedName>
        <fullName evidence="1">YceI family protein</fullName>
    </submittedName>
</protein>
<sequence length="59" mass="6029">MLVTDVLELPLIGRVGLEGAVAIHRKDFGVTWNAALEGGGVLSSGKVVVGIEVSAVRTA</sequence>
<dbReference type="RefSeq" id="WP_350277879.1">
    <property type="nucleotide sequence ID" value="NZ_CP158165.1"/>
</dbReference>
<name>A0AAU7TEH9_9ACTN</name>
<proteinExistence type="predicted"/>
<gene>
    <name evidence="1" type="ORF">ABN611_01340</name>
</gene>
<evidence type="ECO:0000313" key="1">
    <source>
        <dbReference type="EMBL" id="XBV25064.1"/>
    </source>
</evidence>
<dbReference type="EMBL" id="CP158165">
    <property type="protein sequence ID" value="XBV25064.1"/>
    <property type="molecule type" value="Genomic_DNA"/>
</dbReference>
<dbReference type="SUPFAM" id="SSF101874">
    <property type="entry name" value="YceI-like"/>
    <property type="match status" value="1"/>
</dbReference>
<dbReference type="AlphaFoldDB" id="A0AAU7TEH9"/>
<organism evidence="1">
    <name type="scientific">Kribbella sp. HUAS MG21</name>
    <dbReference type="NCBI Taxonomy" id="3160966"/>
    <lineage>
        <taxon>Bacteria</taxon>
        <taxon>Bacillati</taxon>
        <taxon>Actinomycetota</taxon>
        <taxon>Actinomycetes</taxon>
        <taxon>Propionibacteriales</taxon>
        <taxon>Kribbellaceae</taxon>
        <taxon>Kribbella</taxon>
    </lineage>
</organism>